<feature type="domain" description="HTH luxR-type" evidence="4">
    <location>
        <begin position="1"/>
        <end position="52"/>
    </location>
</feature>
<dbReference type="PROSITE" id="PS00622">
    <property type="entry name" value="HTH_LUXR_1"/>
    <property type="match status" value="1"/>
</dbReference>
<dbReference type="Gene3D" id="1.10.10.10">
    <property type="entry name" value="Winged helix-like DNA-binding domain superfamily/Winged helix DNA-binding domain"/>
    <property type="match status" value="1"/>
</dbReference>
<keyword evidence="2" id="KW-0238">DNA-binding</keyword>
<dbReference type="InterPro" id="IPR016032">
    <property type="entry name" value="Sig_transdc_resp-reg_C-effctor"/>
</dbReference>
<organism evidence="5 6">
    <name type="scientific">Vibrio parahaemolyticus</name>
    <dbReference type="NCBI Taxonomy" id="670"/>
    <lineage>
        <taxon>Bacteria</taxon>
        <taxon>Pseudomonadati</taxon>
        <taxon>Pseudomonadota</taxon>
        <taxon>Gammaproteobacteria</taxon>
        <taxon>Vibrionales</taxon>
        <taxon>Vibrionaceae</taxon>
        <taxon>Vibrio</taxon>
    </lineage>
</organism>
<dbReference type="InterPro" id="IPR036388">
    <property type="entry name" value="WH-like_DNA-bd_sf"/>
</dbReference>
<accession>A0A227J9F8</accession>
<evidence type="ECO:0000313" key="5">
    <source>
        <dbReference type="EMBL" id="OXE31759.1"/>
    </source>
</evidence>
<proteinExistence type="predicted"/>
<dbReference type="CDD" id="cd06170">
    <property type="entry name" value="LuxR_C_like"/>
    <property type="match status" value="1"/>
</dbReference>
<dbReference type="Proteomes" id="UP000214596">
    <property type="component" value="Unassembled WGS sequence"/>
</dbReference>
<evidence type="ECO:0000256" key="1">
    <source>
        <dbReference type="ARBA" id="ARBA00023015"/>
    </source>
</evidence>
<dbReference type="PANTHER" id="PTHR44688">
    <property type="entry name" value="DNA-BINDING TRANSCRIPTIONAL ACTIVATOR DEVR_DOSR"/>
    <property type="match status" value="1"/>
</dbReference>
<sequence length="56" mass="6491">MLREVARGFRNKQIADRLFISESTVKVHMKSLLKKLQVPSRTAATVLYLERFGDIK</sequence>
<dbReference type="GO" id="GO:0006355">
    <property type="term" value="P:regulation of DNA-templated transcription"/>
    <property type="evidence" value="ECO:0007669"/>
    <property type="project" value="InterPro"/>
</dbReference>
<dbReference type="SUPFAM" id="SSF46894">
    <property type="entry name" value="C-terminal effector domain of the bipartite response regulators"/>
    <property type="match status" value="1"/>
</dbReference>
<protein>
    <submittedName>
        <fullName evidence="5">Helix-turn-helix transcriptional regulator</fullName>
    </submittedName>
</protein>
<dbReference type="Pfam" id="PF00196">
    <property type="entry name" value="GerE"/>
    <property type="match status" value="1"/>
</dbReference>
<gene>
    <name evidence="5" type="ORF">CA163_16210</name>
</gene>
<evidence type="ECO:0000259" key="4">
    <source>
        <dbReference type="PROSITE" id="PS50043"/>
    </source>
</evidence>
<dbReference type="PANTHER" id="PTHR44688:SF16">
    <property type="entry name" value="DNA-BINDING TRANSCRIPTIONAL ACTIVATOR DEVR_DOSR"/>
    <property type="match status" value="1"/>
</dbReference>
<keyword evidence="3" id="KW-0804">Transcription</keyword>
<evidence type="ECO:0000313" key="6">
    <source>
        <dbReference type="Proteomes" id="UP000214596"/>
    </source>
</evidence>
<dbReference type="GO" id="GO:0003677">
    <property type="term" value="F:DNA binding"/>
    <property type="evidence" value="ECO:0007669"/>
    <property type="project" value="UniProtKB-KW"/>
</dbReference>
<evidence type="ECO:0000256" key="3">
    <source>
        <dbReference type="ARBA" id="ARBA00023163"/>
    </source>
</evidence>
<dbReference type="AlphaFoldDB" id="A0A227J9F8"/>
<dbReference type="EMBL" id="NIXT01000999">
    <property type="protein sequence ID" value="OXE31759.1"/>
    <property type="molecule type" value="Genomic_DNA"/>
</dbReference>
<dbReference type="SMART" id="SM00421">
    <property type="entry name" value="HTH_LUXR"/>
    <property type="match status" value="1"/>
</dbReference>
<keyword evidence="1" id="KW-0805">Transcription regulation</keyword>
<dbReference type="InterPro" id="IPR000792">
    <property type="entry name" value="Tscrpt_reg_LuxR_C"/>
</dbReference>
<dbReference type="PROSITE" id="PS50043">
    <property type="entry name" value="HTH_LUXR_2"/>
    <property type="match status" value="1"/>
</dbReference>
<comment type="caution">
    <text evidence="5">The sequence shown here is derived from an EMBL/GenBank/DDBJ whole genome shotgun (WGS) entry which is preliminary data.</text>
</comment>
<evidence type="ECO:0000256" key="2">
    <source>
        <dbReference type="ARBA" id="ARBA00023125"/>
    </source>
</evidence>
<dbReference type="STRING" id="670.ACZ92_22005"/>
<reference evidence="5 6" key="1">
    <citation type="journal article" date="2017" name="Appl. Environ. Microbiol.">
        <title>Parallel evolution of two clades of a major Atlantic endemic Vibrio parahaemolyticus pathogen lineage by independent acquisition of related pathogenicity islands.</title>
        <authorList>
            <person name="Xu F."/>
            <person name="Gonzalez-Escalona N."/>
            <person name="Drees K.P."/>
            <person name="Sebra R.P."/>
            <person name="Cooper V.S."/>
            <person name="Jones S.H."/>
            <person name="Whistler C.A."/>
        </authorList>
    </citation>
    <scope>NUCLEOTIDE SEQUENCE [LARGE SCALE GENOMIC DNA]</scope>
    <source>
        <strain evidence="5 6">MAVP-3</strain>
    </source>
</reference>
<dbReference type="PRINTS" id="PR00038">
    <property type="entry name" value="HTHLUXR"/>
</dbReference>
<name>A0A227J9F8_VIBPH</name>